<name>A0A6P4IXV4_DROKI</name>
<feature type="region of interest" description="Disordered" evidence="1">
    <location>
        <begin position="1"/>
        <end position="42"/>
    </location>
</feature>
<dbReference type="RefSeq" id="XP_017033410.1">
    <property type="nucleotide sequence ID" value="XM_017177921.3"/>
</dbReference>
<dbReference type="GeneID" id="108082500"/>
<reference evidence="2" key="1">
    <citation type="submission" date="2025-05" db="UniProtKB">
        <authorList>
            <consortium name="RefSeq"/>
        </authorList>
    </citation>
    <scope>NUCLEOTIDE SEQUENCE [LARGE SCALE GENOMIC DNA]</scope>
    <source>
        <strain evidence="2">14028-0561.14</strain>
    </source>
</reference>
<dbReference type="Proteomes" id="UP001652661">
    <property type="component" value="Chromosome 2R"/>
</dbReference>
<reference evidence="3" key="2">
    <citation type="submission" date="2025-08" db="UniProtKB">
        <authorList>
            <consortium name="RefSeq"/>
        </authorList>
    </citation>
    <scope>IDENTIFICATION</scope>
    <source>
        <strain evidence="3">14028-0561.14</strain>
        <tissue evidence="3">Whole fly</tissue>
    </source>
</reference>
<evidence type="ECO:0000313" key="3">
    <source>
        <dbReference type="RefSeq" id="XP_017033410.1"/>
    </source>
</evidence>
<dbReference type="OrthoDB" id="7372677at2759"/>
<dbReference type="AlphaFoldDB" id="A0A6P4IXV4"/>
<proteinExistence type="predicted"/>
<accession>A0A6P4IXV4</accession>
<keyword evidence="2" id="KW-1185">Reference proteome</keyword>
<gene>
    <name evidence="3" type="primary">LOC108082500</name>
</gene>
<evidence type="ECO:0000256" key="1">
    <source>
        <dbReference type="SAM" id="MobiDB-lite"/>
    </source>
</evidence>
<organism evidence="2 3">
    <name type="scientific">Drosophila kikkawai</name>
    <name type="common">Fruit fly</name>
    <dbReference type="NCBI Taxonomy" id="30033"/>
    <lineage>
        <taxon>Eukaryota</taxon>
        <taxon>Metazoa</taxon>
        <taxon>Ecdysozoa</taxon>
        <taxon>Arthropoda</taxon>
        <taxon>Hexapoda</taxon>
        <taxon>Insecta</taxon>
        <taxon>Pterygota</taxon>
        <taxon>Neoptera</taxon>
        <taxon>Endopterygota</taxon>
        <taxon>Diptera</taxon>
        <taxon>Brachycera</taxon>
        <taxon>Muscomorpha</taxon>
        <taxon>Ephydroidea</taxon>
        <taxon>Drosophilidae</taxon>
        <taxon>Drosophila</taxon>
        <taxon>Sophophora</taxon>
    </lineage>
</organism>
<protein>
    <submittedName>
        <fullName evidence="3">Uncharacterized protein</fullName>
    </submittedName>
</protein>
<feature type="compositionally biased region" description="Acidic residues" evidence="1">
    <location>
        <begin position="68"/>
        <end position="83"/>
    </location>
</feature>
<sequence>MQNMPALEHIDAMSTSPTAPAGNPAVEADAETPPQAARELTQTDHLNRRLLKSLLDNMQFANGGVSSDNEDGSNEESNNEFEE</sequence>
<feature type="region of interest" description="Disordered" evidence="1">
    <location>
        <begin position="60"/>
        <end position="83"/>
    </location>
</feature>
<evidence type="ECO:0000313" key="2">
    <source>
        <dbReference type="Proteomes" id="UP001652661"/>
    </source>
</evidence>